<evidence type="ECO:0000259" key="2">
    <source>
        <dbReference type="Pfam" id="PF03478"/>
    </source>
</evidence>
<evidence type="ECO:0000313" key="3">
    <source>
        <dbReference type="EMBL" id="KAG5610974.1"/>
    </source>
</evidence>
<feature type="domain" description="KIB1-4 beta-propeller" evidence="2">
    <location>
        <begin position="70"/>
        <end position="327"/>
    </location>
</feature>
<protein>
    <recommendedName>
        <fullName evidence="5">Ubiquitin-protein ligase</fullName>
    </recommendedName>
</protein>
<keyword evidence="4" id="KW-1185">Reference proteome</keyword>
<dbReference type="OrthoDB" id="642536at2759"/>
<dbReference type="InterPro" id="IPR001810">
    <property type="entry name" value="F-box_dom"/>
</dbReference>
<dbReference type="InterPro" id="IPR005174">
    <property type="entry name" value="KIB1-4_b-propeller"/>
</dbReference>
<dbReference type="PANTHER" id="PTHR44259:SF52">
    <property type="entry name" value="UBIQUITIN-PROTEIN LIGASE"/>
    <property type="match status" value="1"/>
</dbReference>
<organism evidence="3 4">
    <name type="scientific">Solanum commersonii</name>
    <name type="common">Commerson's wild potato</name>
    <name type="synonym">Commerson's nightshade</name>
    <dbReference type="NCBI Taxonomy" id="4109"/>
    <lineage>
        <taxon>Eukaryota</taxon>
        <taxon>Viridiplantae</taxon>
        <taxon>Streptophyta</taxon>
        <taxon>Embryophyta</taxon>
        <taxon>Tracheophyta</taxon>
        <taxon>Spermatophyta</taxon>
        <taxon>Magnoliopsida</taxon>
        <taxon>eudicotyledons</taxon>
        <taxon>Gunneridae</taxon>
        <taxon>Pentapetalae</taxon>
        <taxon>asterids</taxon>
        <taxon>lamiids</taxon>
        <taxon>Solanales</taxon>
        <taxon>Solanaceae</taxon>
        <taxon>Solanoideae</taxon>
        <taxon>Solaneae</taxon>
        <taxon>Solanum</taxon>
    </lineage>
</organism>
<evidence type="ECO:0000313" key="4">
    <source>
        <dbReference type="Proteomes" id="UP000824120"/>
    </source>
</evidence>
<gene>
    <name evidence="3" type="ORF">H5410_022255</name>
</gene>
<feature type="domain" description="F-box" evidence="1">
    <location>
        <begin position="4"/>
        <end position="44"/>
    </location>
</feature>
<sequence>MADWSLLPYDLLVTIANRVTVIEDFVVFGAVCKSWRIAATKENFDGPFPQLPLLMLAAEKDDDDNDYREFFSLSKKKITRVFLPEAKDRECFSTMGWIATFEYRGIGEMKLLHPFSHAQIHLSPHIGLRYWEPTNESSYVFINKIMLSANPSLSSDYVVIISYSRHKSYLAYWEPGDLFWTPIYDVDGFGELWDIHYFNGQFYVITSTGVWVIDEDYELHLVIQKNNYGPLKQLYLVEVSGALLLVSQFCNYDTVDGLKTCKFRVWKLDLIRSKAKKIRVLGDRAIFLGKNGSISVDASKSIGVKPNHIYFTDNWEGGDGTDMGAYSLEDGKIQSFYPGISVSPICMPSWVIPSL</sequence>
<dbReference type="EMBL" id="JACXVP010000004">
    <property type="protein sequence ID" value="KAG5610974.1"/>
    <property type="molecule type" value="Genomic_DNA"/>
</dbReference>
<dbReference type="AlphaFoldDB" id="A0A9J5ZJ12"/>
<reference evidence="3 4" key="1">
    <citation type="submission" date="2020-09" db="EMBL/GenBank/DDBJ databases">
        <title>De no assembly of potato wild relative species, Solanum commersonii.</title>
        <authorList>
            <person name="Cho K."/>
        </authorList>
    </citation>
    <scope>NUCLEOTIDE SEQUENCE [LARGE SCALE GENOMIC DNA]</scope>
    <source>
        <strain evidence="3">LZ3.2</strain>
        <tissue evidence="3">Leaf</tissue>
    </source>
</reference>
<evidence type="ECO:0000259" key="1">
    <source>
        <dbReference type="Pfam" id="PF00646"/>
    </source>
</evidence>
<dbReference type="Pfam" id="PF00646">
    <property type="entry name" value="F-box"/>
    <property type="match status" value="1"/>
</dbReference>
<dbReference type="InterPro" id="IPR036047">
    <property type="entry name" value="F-box-like_dom_sf"/>
</dbReference>
<proteinExistence type="predicted"/>
<dbReference type="SUPFAM" id="SSF81383">
    <property type="entry name" value="F-box domain"/>
    <property type="match status" value="1"/>
</dbReference>
<evidence type="ECO:0008006" key="5">
    <source>
        <dbReference type="Google" id="ProtNLM"/>
    </source>
</evidence>
<name>A0A9J5ZJ12_SOLCO</name>
<dbReference type="PANTHER" id="PTHR44259">
    <property type="entry name" value="OS07G0183000 PROTEIN-RELATED"/>
    <property type="match status" value="1"/>
</dbReference>
<dbReference type="Gene3D" id="1.20.1280.50">
    <property type="match status" value="1"/>
</dbReference>
<dbReference type="Pfam" id="PF03478">
    <property type="entry name" value="Beta-prop_KIB1-4"/>
    <property type="match status" value="1"/>
</dbReference>
<dbReference type="InterPro" id="IPR050942">
    <property type="entry name" value="F-box_BR-signaling"/>
</dbReference>
<dbReference type="Proteomes" id="UP000824120">
    <property type="component" value="Chromosome 4"/>
</dbReference>
<comment type="caution">
    <text evidence="3">The sequence shown here is derived from an EMBL/GenBank/DDBJ whole genome shotgun (WGS) entry which is preliminary data.</text>
</comment>
<accession>A0A9J5ZJ12</accession>